<dbReference type="Proteomes" id="UP001649230">
    <property type="component" value="Chromosome"/>
</dbReference>
<sequence>MGSASRGRERLLGHLDHVERLLGSLERHKPEQHLRNAVKEWLLASRAVVDSVIESLEGGETESESESASSPASRKINIQE</sequence>
<accession>A0ABY3SPE1</accession>
<feature type="region of interest" description="Disordered" evidence="1">
    <location>
        <begin position="56"/>
        <end position="80"/>
    </location>
</feature>
<dbReference type="EMBL" id="CP090978">
    <property type="protein sequence ID" value="UJF35569.1"/>
    <property type="molecule type" value="Genomic_DNA"/>
</dbReference>
<name>A0ABY3SPE1_9BACL</name>
<evidence type="ECO:0000313" key="3">
    <source>
        <dbReference type="Proteomes" id="UP001649230"/>
    </source>
</evidence>
<proteinExistence type="predicted"/>
<reference evidence="2 3" key="1">
    <citation type="journal article" date="2024" name="Int. J. Syst. Evol. Microbiol.">
        <title>Paenibacillus hexagrammi sp. nov., a novel bacterium isolated from the gut content of Hexagrammos agrammus.</title>
        <authorList>
            <person name="Jung H.K."/>
            <person name="Kim D.G."/>
            <person name="Zin H."/>
            <person name="Park J."/>
            <person name="Jung H."/>
            <person name="Kim Y.O."/>
            <person name="Kong H.J."/>
            <person name="Kim J.W."/>
            <person name="Kim Y.S."/>
        </authorList>
    </citation>
    <scope>NUCLEOTIDE SEQUENCE [LARGE SCALE GENOMIC DNA]</scope>
    <source>
        <strain evidence="2 3">YPD9-1</strain>
    </source>
</reference>
<evidence type="ECO:0000256" key="1">
    <source>
        <dbReference type="SAM" id="MobiDB-lite"/>
    </source>
</evidence>
<gene>
    <name evidence="2" type="ORF">L0M14_10980</name>
</gene>
<evidence type="ECO:0000313" key="2">
    <source>
        <dbReference type="EMBL" id="UJF35569.1"/>
    </source>
</evidence>
<dbReference type="RefSeq" id="WP_235122130.1">
    <property type="nucleotide sequence ID" value="NZ_CP090978.1"/>
</dbReference>
<keyword evidence="3" id="KW-1185">Reference proteome</keyword>
<organism evidence="2 3">
    <name type="scientific">Paenibacillus hexagrammi</name>
    <dbReference type="NCBI Taxonomy" id="2908839"/>
    <lineage>
        <taxon>Bacteria</taxon>
        <taxon>Bacillati</taxon>
        <taxon>Bacillota</taxon>
        <taxon>Bacilli</taxon>
        <taxon>Bacillales</taxon>
        <taxon>Paenibacillaceae</taxon>
        <taxon>Paenibacillus</taxon>
    </lineage>
</organism>
<protein>
    <submittedName>
        <fullName evidence="2">Uncharacterized protein</fullName>
    </submittedName>
</protein>